<evidence type="ECO:0000313" key="3">
    <source>
        <dbReference type="Proteomes" id="UP001497392"/>
    </source>
</evidence>
<accession>A0ABP1FNV5</accession>
<name>A0ABP1FNV5_9CHLO</name>
<organism evidence="2 3">
    <name type="scientific">Coccomyxa viridis</name>
    <dbReference type="NCBI Taxonomy" id="1274662"/>
    <lineage>
        <taxon>Eukaryota</taxon>
        <taxon>Viridiplantae</taxon>
        <taxon>Chlorophyta</taxon>
        <taxon>core chlorophytes</taxon>
        <taxon>Trebouxiophyceae</taxon>
        <taxon>Trebouxiophyceae incertae sedis</taxon>
        <taxon>Coccomyxaceae</taxon>
        <taxon>Coccomyxa</taxon>
    </lineage>
</organism>
<comment type="caution">
    <text evidence="2">The sequence shown here is derived from an EMBL/GenBank/DDBJ whole genome shotgun (WGS) entry which is preliminary data.</text>
</comment>
<proteinExistence type="predicted"/>
<reference evidence="2 3" key="1">
    <citation type="submission" date="2024-06" db="EMBL/GenBank/DDBJ databases">
        <authorList>
            <person name="Kraege A."/>
            <person name="Thomma B."/>
        </authorList>
    </citation>
    <scope>NUCLEOTIDE SEQUENCE [LARGE SCALE GENOMIC DNA]</scope>
</reference>
<dbReference type="Proteomes" id="UP001497392">
    <property type="component" value="Unassembled WGS sequence"/>
</dbReference>
<dbReference type="EMBL" id="CAXHTA020000004">
    <property type="protein sequence ID" value="CAL5220596.1"/>
    <property type="molecule type" value="Genomic_DNA"/>
</dbReference>
<gene>
    <name evidence="2" type="primary">g2637</name>
    <name evidence="2" type="ORF">VP750_LOCUS2255</name>
</gene>
<feature type="compositionally biased region" description="Polar residues" evidence="1">
    <location>
        <begin position="640"/>
        <end position="652"/>
    </location>
</feature>
<feature type="region of interest" description="Disordered" evidence="1">
    <location>
        <begin position="624"/>
        <end position="693"/>
    </location>
</feature>
<evidence type="ECO:0000313" key="2">
    <source>
        <dbReference type="EMBL" id="CAL5220596.1"/>
    </source>
</evidence>
<keyword evidence="3" id="KW-1185">Reference proteome</keyword>
<evidence type="ECO:0000256" key="1">
    <source>
        <dbReference type="SAM" id="MobiDB-lite"/>
    </source>
</evidence>
<sequence length="693" mass="76070">MEGSQPAHGDTELSKQAQTSKRRPTPEAAVEDIQPSPQGAQMESMLGHRHSRLSALLARSIVGCTDNGYINSAVWLWQLPLRWGWSHFAANTMDSIVTLQGRPDVLGELVTHLMAEHDMHRPLQLIVALLHHRRVEALCALCCEMANEGHVAQVATLLAEAARQDCHAELAALMLHMVREDRQETARDMSIIMLVNRREDALGAVFMQMLKYGGVKEVANLGVAIAEAGGITLACDAKRAMLRRQEARHTPVGLVCLEVIRLGRTDIVARGLIQLRDEDHLDILAEAMGSMHSTEAVQASVQVSLELASRHRPDIMTDIKLALLERGHLDIVKKCIIRCVDMGHAWIPAALSLELLRRGKVRVEVDFVRAIAQDGRMDVLAQWMGVTIRGGHEKEWAEIAGGLHKQGLFWIVADIITQLVPAGRVAVEAHNAICEYLGPEYAADVHILMVERGHLDDICQLTAALIINHQAPLLVRVLTSIVDDRDRADIVARKQVRFLETGHDDIVAMIHNELINEGRFPEGAKLAAALADITDVVQFLEHLRAAGARVMPEIWHYATTACFRAGRVVHPNQAPSPGGRREEQVPDVLEDAGQSTRESQAALLGTQGHDADNLRQTALQPVLKEEQEEPQDASAALSHLQPSTPPTGSKCIQPQIVGSPIVVGVAPPGAERMQRVHRSQPEHSSHSVLSAEE</sequence>
<protein>
    <submittedName>
        <fullName evidence="2">G2637 protein</fullName>
    </submittedName>
</protein>
<feature type="region of interest" description="Disordered" evidence="1">
    <location>
        <begin position="1"/>
        <end position="45"/>
    </location>
</feature>